<comment type="subcellular location">
    <subcellularLocation>
        <location evidence="1">Cell membrane</location>
        <topology evidence="1">Lipid-anchor</topology>
    </subcellularLocation>
</comment>
<dbReference type="PANTHER" id="PTHR30290:SF10">
    <property type="entry name" value="PERIPLASMIC OLIGOPEPTIDE-BINDING PROTEIN-RELATED"/>
    <property type="match status" value="1"/>
</dbReference>
<organism evidence="8 9">
    <name type="scientific">Carnobacterium inhibens</name>
    <dbReference type="NCBI Taxonomy" id="147709"/>
    <lineage>
        <taxon>Bacteria</taxon>
        <taxon>Bacillati</taxon>
        <taxon>Bacillota</taxon>
        <taxon>Bacilli</taxon>
        <taxon>Lactobacillales</taxon>
        <taxon>Carnobacteriaceae</taxon>
        <taxon>Carnobacterium</taxon>
    </lineage>
</organism>
<name>A0ABR7TAG5_9LACT</name>
<dbReference type="Proteomes" id="UP000638836">
    <property type="component" value="Unassembled WGS sequence"/>
</dbReference>
<evidence type="ECO:0000256" key="2">
    <source>
        <dbReference type="ARBA" id="ARBA00005695"/>
    </source>
</evidence>
<gene>
    <name evidence="8" type="ORF">GLO26_01615</name>
</gene>
<dbReference type="EMBL" id="WNJQ01000001">
    <property type="protein sequence ID" value="MBC9824528.1"/>
    <property type="molecule type" value="Genomic_DNA"/>
</dbReference>
<feature type="compositionally biased region" description="Polar residues" evidence="5">
    <location>
        <begin position="29"/>
        <end position="38"/>
    </location>
</feature>
<evidence type="ECO:0000259" key="7">
    <source>
        <dbReference type="Pfam" id="PF00496"/>
    </source>
</evidence>
<dbReference type="Gene3D" id="3.90.76.10">
    <property type="entry name" value="Dipeptide-binding Protein, Domain 1"/>
    <property type="match status" value="1"/>
</dbReference>
<dbReference type="PIRSF" id="PIRSF002741">
    <property type="entry name" value="MppA"/>
    <property type="match status" value="1"/>
</dbReference>
<feature type="chain" id="PRO_5046383385" evidence="6">
    <location>
        <begin position="30"/>
        <end position="557"/>
    </location>
</feature>
<dbReference type="PROSITE" id="PS01040">
    <property type="entry name" value="SBP_BACTERIAL_5"/>
    <property type="match status" value="1"/>
</dbReference>
<evidence type="ECO:0000256" key="3">
    <source>
        <dbReference type="ARBA" id="ARBA00022448"/>
    </source>
</evidence>
<dbReference type="InterPro" id="IPR039424">
    <property type="entry name" value="SBP_5"/>
</dbReference>
<dbReference type="PANTHER" id="PTHR30290">
    <property type="entry name" value="PERIPLASMIC BINDING COMPONENT OF ABC TRANSPORTER"/>
    <property type="match status" value="1"/>
</dbReference>
<dbReference type="InterPro" id="IPR000914">
    <property type="entry name" value="SBP_5_dom"/>
</dbReference>
<dbReference type="Gene3D" id="3.10.105.10">
    <property type="entry name" value="Dipeptide-binding Protein, Domain 3"/>
    <property type="match status" value="1"/>
</dbReference>
<evidence type="ECO:0000256" key="5">
    <source>
        <dbReference type="SAM" id="MobiDB-lite"/>
    </source>
</evidence>
<keyword evidence="9" id="KW-1185">Reference proteome</keyword>
<feature type="region of interest" description="Disordered" evidence="5">
    <location>
        <begin position="28"/>
        <end position="47"/>
    </location>
</feature>
<dbReference type="InterPro" id="IPR023765">
    <property type="entry name" value="SBP_5_CS"/>
</dbReference>
<reference evidence="8 9" key="1">
    <citation type="journal article" date="2020" name="Microorganisms">
        <title>New Insight into Antimicrobial Compounds from Food and Marine-Sourced Carnobacterium Species through Phenotype and Genome Analyses.</title>
        <authorList>
            <person name="Begrem S."/>
            <person name="Ivaniuk F."/>
            <person name="Gigout-Chevalier F."/>
            <person name="Kolypczuk L."/>
            <person name="Bonnetot S."/>
            <person name="Leroi F."/>
            <person name="Grovel O."/>
            <person name="Delbarre-Ladrat C."/>
            <person name="Passerini D."/>
        </authorList>
    </citation>
    <scope>NUCLEOTIDE SEQUENCE [LARGE SCALE GENOMIC DNA]</scope>
    <source>
        <strain evidence="8 9">MIP2551</strain>
    </source>
</reference>
<comment type="caution">
    <text evidence="8">The sequence shown here is derived from an EMBL/GenBank/DDBJ whole genome shotgun (WGS) entry which is preliminary data.</text>
</comment>
<dbReference type="CDD" id="cd08504">
    <property type="entry name" value="PBP2_OppA"/>
    <property type="match status" value="1"/>
</dbReference>
<evidence type="ECO:0000256" key="1">
    <source>
        <dbReference type="ARBA" id="ARBA00004193"/>
    </source>
</evidence>
<keyword evidence="4 6" id="KW-0732">Signal</keyword>
<dbReference type="Gene3D" id="3.40.190.10">
    <property type="entry name" value="Periplasmic binding protein-like II"/>
    <property type="match status" value="1"/>
</dbReference>
<dbReference type="RefSeq" id="WP_187948490.1">
    <property type="nucleotide sequence ID" value="NZ_JAMAYM010000001.1"/>
</dbReference>
<proteinExistence type="inferred from homology"/>
<protein>
    <submittedName>
        <fullName evidence="8">Peptide ABC transporter substrate-binding protein</fullName>
    </submittedName>
</protein>
<comment type="similarity">
    <text evidence="2">Belongs to the bacterial solute-binding protein 5 family.</text>
</comment>
<evidence type="ECO:0000313" key="9">
    <source>
        <dbReference type="Proteomes" id="UP000638836"/>
    </source>
</evidence>
<keyword evidence="3" id="KW-0813">Transport</keyword>
<dbReference type="PROSITE" id="PS51257">
    <property type="entry name" value="PROKAR_LIPOPROTEIN"/>
    <property type="match status" value="1"/>
</dbReference>
<feature type="domain" description="Solute-binding protein family 5" evidence="7">
    <location>
        <begin position="91"/>
        <end position="476"/>
    </location>
</feature>
<dbReference type="Pfam" id="PF00496">
    <property type="entry name" value="SBP_bac_5"/>
    <property type="match status" value="1"/>
</dbReference>
<dbReference type="SUPFAM" id="SSF53850">
    <property type="entry name" value="Periplasmic binding protein-like II"/>
    <property type="match status" value="1"/>
</dbReference>
<evidence type="ECO:0000256" key="6">
    <source>
        <dbReference type="SAM" id="SignalP"/>
    </source>
</evidence>
<accession>A0ABR7TAG5</accession>
<sequence length="557" mass="61468">MEINKQGASLSIGLALIAAVLAACGGSNGDTESTNAEGSNEGKNHASDQTISVGVLNELSTGDTLLVSDIGTNTAMNQYLEGLYRLDEDNQPVPALAEETNISEDGLTYTFKLREDAKWSNGDPVTAHDFVYAWRQAVNPEKAAPYSYMFTSVVNAEEIINGEMKPEELGIEAVDDYELKVELNVPVSYFLGEMAFMPFFPQNQTFVEEMGSNYGTSSDTTLSNGPFILTGWDGTNQAWSYEKNSDYWDAENVALESIDVQVIKEVSTALNLFESGGLDDAILSGEIAKQYVDHEAYVVEPEARTNFLQFNYTDVPMISNEKLREAFSLVLNREELANTILGNGSLPAKALVPHDFVTNPVTGNDFADDAGDFLTYDTEKAKQLYEEAKEELGVDTIELALLADDDETSKLVGQYVQGELQNNFDGLTINLTNVPKNNRIEKGQSGDFDIILGGWGAILPDAINLLDIMNSETTFNNGPYKNEKVDQLLNDAETINANDIEARWKDMLDAQAIMLKEKGFIPLYHTAEVHLRNPKLKGVEVHSVSSRYDYRNAYVEE</sequence>
<feature type="signal peptide" evidence="6">
    <location>
        <begin position="1"/>
        <end position="29"/>
    </location>
</feature>
<evidence type="ECO:0000256" key="4">
    <source>
        <dbReference type="ARBA" id="ARBA00022729"/>
    </source>
</evidence>
<evidence type="ECO:0000313" key="8">
    <source>
        <dbReference type="EMBL" id="MBC9824528.1"/>
    </source>
</evidence>
<dbReference type="InterPro" id="IPR030678">
    <property type="entry name" value="Peptide/Ni-bd"/>
</dbReference>